<keyword evidence="1" id="KW-0472">Membrane</keyword>
<evidence type="ECO:0000313" key="3">
    <source>
        <dbReference type="Proteomes" id="UP001242368"/>
    </source>
</evidence>
<keyword evidence="1" id="KW-1133">Transmembrane helix</keyword>
<dbReference type="EMBL" id="JAUFQU010000001">
    <property type="protein sequence ID" value="MDN3708037.1"/>
    <property type="molecule type" value="Genomic_DNA"/>
</dbReference>
<comment type="caution">
    <text evidence="2">The sequence shown here is derived from an EMBL/GenBank/DDBJ whole genome shotgun (WGS) entry which is preliminary data.</text>
</comment>
<dbReference type="Pfam" id="PF09411">
    <property type="entry name" value="PagL"/>
    <property type="match status" value="1"/>
</dbReference>
<accession>A0ABT8CY07</accession>
<reference evidence="3" key="1">
    <citation type="journal article" date="2019" name="Int. J. Syst. Evol. Microbiol.">
        <title>The Global Catalogue of Microorganisms (GCM) 10K type strain sequencing project: providing services to taxonomists for standard genome sequencing and annotation.</title>
        <authorList>
            <consortium name="The Broad Institute Genomics Platform"/>
            <consortium name="The Broad Institute Genome Sequencing Center for Infectious Disease"/>
            <person name="Wu L."/>
            <person name="Ma J."/>
        </authorList>
    </citation>
    <scope>NUCLEOTIDE SEQUENCE [LARGE SCALE GENOMIC DNA]</scope>
    <source>
        <strain evidence="3">CECT 7184</strain>
    </source>
</reference>
<name>A0ABT8CY07_9FLAO</name>
<keyword evidence="1" id="KW-0812">Transmembrane</keyword>
<proteinExistence type="predicted"/>
<dbReference type="RefSeq" id="WP_290363922.1">
    <property type="nucleotide sequence ID" value="NZ_JAUFQU010000001.1"/>
</dbReference>
<evidence type="ECO:0000256" key="1">
    <source>
        <dbReference type="SAM" id="Phobius"/>
    </source>
</evidence>
<evidence type="ECO:0000313" key="2">
    <source>
        <dbReference type="EMBL" id="MDN3708037.1"/>
    </source>
</evidence>
<organism evidence="2 3">
    <name type="scientific">Paenimyroides ceti</name>
    <dbReference type="NCBI Taxonomy" id="395087"/>
    <lineage>
        <taxon>Bacteria</taxon>
        <taxon>Pseudomonadati</taxon>
        <taxon>Bacteroidota</taxon>
        <taxon>Flavobacteriia</taxon>
        <taxon>Flavobacteriales</taxon>
        <taxon>Flavobacteriaceae</taxon>
        <taxon>Paenimyroides</taxon>
    </lineage>
</organism>
<protein>
    <submittedName>
        <fullName evidence="2">Acyloxyacyl hydrolase</fullName>
    </submittedName>
</protein>
<dbReference type="GO" id="GO:0016787">
    <property type="term" value="F:hydrolase activity"/>
    <property type="evidence" value="ECO:0007669"/>
    <property type="project" value="UniProtKB-KW"/>
</dbReference>
<dbReference type="InterPro" id="IPR018550">
    <property type="entry name" value="Lipid-A_deacylase-rel"/>
</dbReference>
<keyword evidence="2" id="KW-0378">Hydrolase</keyword>
<dbReference type="Gene3D" id="2.40.160.20">
    <property type="match status" value="1"/>
</dbReference>
<sequence length="377" mass="43629">MAGYKIPFNQKKKGKINLKYYLLLFFFNLYGSLFSQNNPWYFEANYYQGSILPHSSQIAHLLTNKPEGFLFSANLKTDGSQYWHRHYNFPDIGFSLHYQNNNNPVLGDLYGAFAHYNFYFLNRNLQFRVAQGIAYATNPYDKEKNFRNLAYGTHWMPSTYFMLSYTKENLWNNLGVNAGVFFIHHSNATIKSPNTSTNTLALTAGLTYSLDENFRRSANASPESYDTDMKYSFVFRTGVNESHILGMGQKPFYHLSFLADKRIGRSGSIQLGTELFLSNTLKELIPFIAESFEETGIKKEADWKRIGLFAGYEMYMNKLSVEGQLGYYIYDQYKQNGNLYQRLGMKYYITEQIFGLMSLKTHYAKAEAFEVGLGIKL</sequence>
<dbReference type="Proteomes" id="UP001242368">
    <property type="component" value="Unassembled WGS sequence"/>
</dbReference>
<keyword evidence="3" id="KW-1185">Reference proteome</keyword>
<gene>
    <name evidence="2" type="ORF">QW060_13060</name>
</gene>
<feature type="transmembrane region" description="Helical" evidence="1">
    <location>
        <begin position="20"/>
        <end position="42"/>
    </location>
</feature>